<evidence type="ECO:0000259" key="2">
    <source>
        <dbReference type="PROSITE" id="PS50975"/>
    </source>
</evidence>
<protein>
    <recommendedName>
        <fullName evidence="2">ATP-grasp domain-containing protein</fullName>
    </recommendedName>
</protein>
<dbReference type="InterPro" id="IPR013815">
    <property type="entry name" value="ATP_grasp_subdomain_1"/>
</dbReference>
<keyword evidence="1" id="KW-0547">Nucleotide-binding</keyword>
<dbReference type="InterPro" id="IPR011761">
    <property type="entry name" value="ATP-grasp"/>
</dbReference>
<sequence>MSDLRIPTGLDPSVPVLALGGEANAVEMARNLARYGIEVRVCGTRGCYAIWSRDVAEALPVPAGVAPHDYWAALLLSPDGSRFAGHVVMAMDDDAIAFVIAHADALRARYRLERFDTRLRADMLDKARTIELAAQADVPAPRHWRVSDPADLPAIRDALTFPVMVKPIHTWRFVQAFGRKLFIVEDSYDEVVEKVALAAERGLEVMVVEMIPGPDSLLSSYYTFIGDDGRPQFHYTKRVLRRLPANRGPAVYHVSEWLPETAEAGLRYLQGIGWRGLANIEFKRDPRDGRLKVIEINTRLTAAHRLLVRAGVPTDLFVYCDATGQPGPSVQSYRQGLTLWYPLRDVRAFLELNRAGKLTLRAWLGTLPVRRLMLPLFSLRDPLPSLARAAETLGGLRRRLWSRGA</sequence>
<dbReference type="AlphaFoldDB" id="A0AAE3NLR2"/>
<dbReference type="Gene3D" id="3.30.470.20">
    <property type="entry name" value="ATP-grasp fold, B domain"/>
    <property type="match status" value="1"/>
</dbReference>
<dbReference type="InterPro" id="IPR005479">
    <property type="entry name" value="CPAse_ATP-bd"/>
</dbReference>
<dbReference type="GO" id="GO:0046872">
    <property type="term" value="F:metal ion binding"/>
    <property type="evidence" value="ECO:0007669"/>
    <property type="project" value="InterPro"/>
</dbReference>
<feature type="domain" description="ATP-grasp" evidence="2">
    <location>
        <begin position="130"/>
        <end position="325"/>
    </location>
</feature>
<dbReference type="GO" id="GO:0005524">
    <property type="term" value="F:ATP binding"/>
    <property type="evidence" value="ECO:0007669"/>
    <property type="project" value="UniProtKB-UniRule"/>
</dbReference>
<dbReference type="EMBL" id="JARGYC010000004">
    <property type="protein sequence ID" value="MDF0599623.1"/>
    <property type="molecule type" value="Genomic_DNA"/>
</dbReference>
<dbReference type="PROSITE" id="PS00867">
    <property type="entry name" value="CPSASE_2"/>
    <property type="match status" value="1"/>
</dbReference>
<dbReference type="Proteomes" id="UP001220964">
    <property type="component" value="Unassembled WGS sequence"/>
</dbReference>
<name>A0AAE3NLR2_9RHOB</name>
<proteinExistence type="predicted"/>
<dbReference type="PROSITE" id="PS50975">
    <property type="entry name" value="ATP_GRASP"/>
    <property type="match status" value="1"/>
</dbReference>
<accession>A0AAE3NLR2</accession>
<dbReference type="RefSeq" id="WP_275565766.1">
    <property type="nucleotide sequence ID" value="NZ_JARGYC010000004.1"/>
</dbReference>
<evidence type="ECO:0000313" key="3">
    <source>
        <dbReference type="EMBL" id="MDF0599623.1"/>
    </source>
</evidence>
<dbReference type="Gene3D" id="3.30.1490.20">
    <property type="entry name" value="ATP-grasp fold, A domain"/>
    <property type="match status" value="1"/>
</dbReference>
<dbReference type="SUPFAM" id="SSF56059">
    <property type="entry name" value="Glutathione synthetase ATP-binding domain-like"/>
    <property type="match status" value="1"/>
</dbReference>
<keyword evidence="1" id="KW-0067">ATP-binding</keyword>
<reference evidence="3" key="1">
    <citation type="submission" date="2023-03" db="EMBL/GenBank/DDBJ databases">
        <title>Multiphase analysis and comparison of six strains from genera Psychromarinibacter, Lutimaribacter, and Maritimibacter, including a novel species: Psychromarinibacter sediminicola sp. nov.</title>
        <authorList>
            <person name="Wang Y.-H."/>
            <person name="Ye M.-Q."/>
            <person name="Du Z.-J."/>
        </authorList>
    </citation>
    <scope>NUCLEOTIDE SEQUENCE</scope>
    <source>
        <strain evidence="3">C21-152</strain>
    </source>
</reference>
<evidence type="ECO:0000256" key="1">
    <source>
        <dbReference type="PROSITE-ProRule" id="PRU00409"/>
    </source>
</evidence>
<evidence type="ECO:0000313" key="4">
    <source>
        <dbReference type="Proteomes" id="UP001220964"/>
    </source>
</evidence>
<gene>
    <name evidence="3" type="ORF">P1J78_02655</name>
</gene>
<comment type="caution">
    <text evidence="3">The sequence shown here is derived from an EMBL/GenBank/DDBJ whole genome shotgun (WGS) entry which is preliminary data.</text>
</comment>
<keyword evidence="4" id="KW-1185">Reference proteome</keyword>
<organism evidence="3 4">
    <name type="scientific">Psychromarinibacter sediminicola</name>
    <dbReference type="NCBI Taxonomy" id="3033385"/>
    <lineage>
        <taxon>Bacteria</taxon>
        <taxon>Pseudomonadati</taxon>
        <taxon>Pseudomonadota</taxon>
        <taxon>Alphaproteobacteria</taxon>
        <taxon>Rhodobacterales</taxon>
        <taxon>Paracoccaceae</taxon>
        <taxon>Psychromarinibacter</taxon>
    </lineage>
</organism>